<dbReference type="Proteomes" id="UP001732700">
    <property type="component" value="Chromosome 6C"/>
</dbReference>
<proteinExistence type="predicted"/>
<evidence type="ECO:0000313" key="1">
    <source>
        <dbReference type="EnsemblPlants" id="AVESA.00010b.r2.6CG1076980.1.CDS"/>
    </source>
</evidence>
<reference evidence="1" key="1">
    <citation type="submission" date="2021-05" db="EMBL/GenBank/DDBJ databases">
        <authorList>
            <person name="Scholz U."/>
            <person name="Mascher M."/>
            <person name="Fiebig A."/>
        </authorList>
    </citation>
    <scope>NUCLEOTIDE SEQUENCE [LARGE SCALE GENOMIC DNA]</scope>
</reference>
<organism evidence="1 2">
    <name type="scientific">Avena sativa</name>
    <name type="common">Oat</name>
    <dbReference type="NCBI Taxonomy" id="4498"/>
    <lineage>
        <taxon>Eukaryota</taxon>
        <taxon>Viridiplantae</taxon>
        <taxon>Streptophyta</taxon>
        <taxon>Embryophyta</taxon>
        <taxon>Tracheophyta</taxon>
        <taxon>Spermatophyta</taxon>
        <taxon>Magnoliopsida</taxon>
        <taxon>Liliopsida</taxon>
        <taxon>Poales</taxon>
        <taxon>Poaceae</taxon>
        <taxon>BOP clade</taxon>
        <taxon>Pooideae</taxon>
        <taxon>Poodae</taxon>
        <taxon>Poeae</taxon>
        <taxon>Poeae Chloroplast Group 1 (Aveneae type)</taxon>
        <taxon>Aveninae</taxon>
        <taxon>Avena</taxon>
    </lineage>
</organism>
<evidence type="ECO:0000313" key="2">
    <source>
        <dbReference type="Proteomes" id="UP001732700"/>
    </source>
</evidence>
<accession>A0ACD5YW12</accession>
<protein>
    <submittedName>
        <fullName evidence="1">Uncharacterized protein</fullName>
    </submittedName>
</protein>
<keyword evidence="2" id="KW-1185">Reference proteome</keyword>
<dbReference type="EnsemblPlants" id="AVESA.00010b.r2.6CG1076980.1">
    <property type="protein sequence ID" value="AVESA.00010b.r2.6CG1076980.1.CDS"/>
    <property type="gene ID" value="AVESA.00010b.r2.6CG1076980"/>
</dbReference>
<sequence length="412" mass="45373">MDPSPNSHPILSYVLKRLPSIKSAGTPRLSSPCDLEQPPPPSPSPSPRAPSGPAEFELVERMPGLRHPSVLASMTRAVAEITCARDAIRDLDPRPDHELVDSARAFLRSLSEGDPVESGKDIEEKVAESREVVRLDGEHEAYETLLREEEEKLERVYRMAMHGRDVVEGGGKRGEDEGSGAVDDEVVRVLKQAEEGKVVERVLLADRQLRHLPDHFGRIRGLLVLDVSRNQLQAVPDAIGGLEHLEELRLASNALVALPDSIGLLSNLKILDVSGNKLRSLPDSISKCRSLVELDASYNVLAYLPTGIGHELVNLQKLWVHLNKLRSLPSSICEMRSLRLLDAHFNELHGLPSAFGNLAALESLNLSSNFSDMHDLPASFGDLLGLRELDLSNNQIHALPDCFGRLDRLELL</sequence>
<reference evidence="1" key="2">
    <citation type="submission" date="2025-09" db="UniProtKB">
        <authorList>
            <consortium name="EnsemblPlants"/>
        </authorList>
    </citation>
    <scope>IDENTIFICATION</scope>
</reference>
<name>A0ACD5YW12_AVESA</name>